<dbReference type="Pfam" id="PF03732">
    <property type="entry name" value="Retrotrans_gag"/>
    <property type="match status" value="1"/>
</dbReference>
<dbReference type="AlphaFoldDB" id="A0A371ICX5"/>
<dbReference type="PANTHER" id="PTHR35046:SF9">
    <property type="entry name" value="RNA-DIRECTED DNA POLYMERASE"/>
    <property type="match status" value="1"/>
</dbReference>
<comment type="caution">
    <text evidence="3">The sequence shown here is derived from an EMBL/GenBank/DDBJ whole genome shotgun (WGS) entry which is preliminary data.</text>
</comment>
<evidence type="ECO:0000313" key="3">
    <source>
        <dbReference type="EMBL" id="RDY12855.1"/>
    </source>
</evidence>
<dbReference type="OrthoDB" id="1934635at2759"/>
<evidence type="ECO:0000256" key="1">
    <source>
        <dbReference type="SAM" id="MobiDB-lite"/>
    </source>
</evidence>
<dbReference type="Proteomes" id="UP000257109">
    <property type="component" value="Unassembled WGS sequence"/>
</dbReference>
<feature type="non-terminal residue" evidence="3">
    <location>
        <position position="1"/>
    </location>
</feature>
<dbReference type="EMBL" id="QJKJ01000393">
    <property type="protein sequence ID" value="RDY12855.1"/>
    <property type="molecule type" value="Genomic_DNA"/>
</dbReference>
<feature type="compositionally biased region" description="Basic and acidic residues" evidence="1">
    <location>
        <begin position="41"/>
        <end position="63"/>
    </location>
</feature>
<organism evidence="3 4">
    <name type="scientific">Mucuna pruriens</name>
    <name type="common">Velvet bean</name>
    <name type="synonym">Dolichos pruriens</name>
    <dbReference type="NCBI Taxonomy" id="157652"/>
    <lineage>
        <taxon>Eukaryota</taxon>
        <taxon>Viridiplantae</taxon>
        <taxon>Streptophyta</taxon>
        <taxon>Embryophyta</taxon>
        <taxon>Tracheophyta</taxon>
        <taxon>Spermatophyta</taxon>
        <taxon>Magnoliopsida</taxon>
        <taxon>eudicotyledons</taxon>
        <taxon>Gunneridae</taxon>
        <taxon>Pentapetalae</taxon>
        <taxon>rosids</taxon>
        <taxon>fabids</taxon>
        <taxon>Fabales</taxon>
        <taxon>Fabaceae</taxon>
        <taxon>Papilionoideae</taxon>
        <taxon>50 kb inversion clade</taxon>
        <taxon>NPAAA clade</taxon>
        <taxon>indigoferoid/millettioid clade</taxon>
        <taxon>Phaseoleae</taxon>
        <taxon>Mucuna</taxon>
    </lineage>
</organism>
<reference evidence="3" key="1">
    <citation type="submission" date="2018-05" db="EMBL/GenBank/DDBJ databases">
        <title>Draft genome of Mucuna pruriens seed.</title>
        <authorList>
            <person name="Nnadi N.E."/>
            <person name="Vos R."/>
            <person name="Hasami M.H."/>
            <person name="Devisetty U.K."/>
            <person name="Aguiy J.C."/>
        </authorList>
    </citation>
    <scope>NUCLEOTIDE SEQUENCE [LARGE SCALE GENOMIC DNA]</scope>
    <source>
        <strain evidence="3">JCA_2017</strain>
    </source>
</reference>
<accession>A0A371ICX5</accession>
<proteinExistence type="predicted"/>
<sequence>MLDLVGKGLDVVQKDAQSTNDKVETLHRAKDKGFRGGNYNDHSKSSRSFREERREGHERNKREERHKRCYKGEEDRKDELDMGKCKIPQFVGNHNPKVYIDWELKVEQTFVPLSYARNLHHKLQRLYLGSKSVEEYHKEIEIELLRAQLRESEEATMERFLHGLNKDIQDMVELGIDREKEKFRRARSPKKRNEPFQGQKKIVVTPSSNAPRTRVITKTILFVMFVKKADNLSIVKILTKEIEKERESPLEEVVHVVGKGEINVDRVNKKVEKEFEAHYSISKIYDPLRNFSY</sequence>
<name>A0A371ICX5_MUCPR</name>
<protein>
    <recommendedName>
        <fullName evidence="2">Retrotransposon gag domain-containing protein</fullName>
    </recommendedName>
</protein>
<evidence type="ECO:0000259" key="2">
    <source>
        <dbReference type="Pfam" id="PF03732"/>
    </source>
</evidence>
<keyword evidence="4" id="KW-1185">Reference proteome</keyword>
<feature type="compositionally biased region" description="Basic and acidic residues" evidence="1">
    <location>
        <begin position="21"/>
        <end position="34"/>
    </location>
</feature>
<evidence type="ECO:0000313" key="4">
    <source>
        <dbReference type="Proteomes" id="UP000257109"/>
    </source>
</evidence>
<dbReference type="PANTHER" id="PTHR35046">
    <property type="entry name" value="ZINC KNUCKLE (CCHC-TYPE) FAMILY PROTEIN"/>
    <property type="match status" value="1"/>
</dbReference>
<dbReference type="InterPro" id="IPR005162">
    <property type="entry name" value="Retrotrans_gag_dom"/>
</dbReference>
<feature type="domain" description="Retrotransposon gag" evidence="2">
    <location>
        <begin position="103"/>
        <end position="165"/>
    </location>
</feature>
<feature type="region of interest" description="Disordered" evidence="1">
    <location>
        <begin position="1"/>
        <end position="66"/>
    </location>
</feature>
<gene>
    <name evidence="3" type="ORF">CR513_02282</name>
</gene>